<dbReference type="Proteomes" id="UP000034350">
    <property type="component" value="Unassembled WGS sequence"/>
</dbReference>
<accession>A0A0F9WIG8</accession>
<sequence length="163" mass="19224">MQMNEKITRSKLIVYHISTFLKALSDFKTVYKTKEHFENNLSKIHKSFTTLKNVLENLNKMCDVEKETINDIIKYKIGNITLLKHTIYGYISVETGNTDLNEYLIKRRSFDLKMECLKFRNFEVTMCDFCGTIGYELPMNKIMDHNIILSFHDKCIKELSNAF</sequence>
<evidence type="ECO:0000313" key="1">
    <source>
        <dbReference type="EMBL" id="KKO76345.1"/>
    </source>
</evidence>
<dbReference type="OrthoDB" id="2191313at2759"/>
<comment type="caution">
    <text evidence="1">The sequence shown here is derived from an EMBL/GenBank/DDBJ whole genome shotgun (WGS) entry which is preliminary data.</text>
</comment>
<dbReference type="VEuPathDB" id="MicrosporidiaDB:NCER_100855"/>
<evidence type="ECO:0000313" key="2">
    <source>
        <dbReference type="Proteomes" id="UP000034350"/>
    </source>
</evidence>
<dbReference type="VEuPathDB" id="MicrosporidiaDB:AAJ76_400098705"/>
<name>A0A0F9WIG8_9MICR</name>
<dbReference type="GeneID" id="36320513"/>
<organism evidence="1 2">
    <name type="scientific">Vairimorpha ceranae</name>
    <dbReference type="NCBI Taxonomy" id="40302"/>
    <lineage>
        <taxon>Eukaryota</taxon>
        <taxon>Fungi</taxon>
        <taxon>Fungi incertae sedis</taxon>
        <taxon>Microsporidia</taxon>
        <taxon>Nosematidae</taxon>
        <taxon>Vairimorpha</taxon>
    </lineage>
</organism>
<dbReference type="AlphaFoldDB" id="A0A0F9WIG8"/>
<reference evidence="1 2" key="1">
    <citation type="journal article" date="2015" name="Environ. Microbiol.">
        <title>Genome analyses suggest the presence of polyploidy and recent human-driven expansions in eight global populations of the honeybee pathogen Nosema ceranae.</title>
        <authorList>
            <person name="Pelin A."/>
            <person name="Selman M."/>
            <person name="Aris-Brosou S."/>
            <person name="Farinelli L."/>
            <person name="Corradi N."/>
        </authorList>
    </citation>
    <scope>NUCLEOTIDE SEQUENCE [LARGE SCALE GENOMIC DNA]</scope>
    <source>
        <strain evidence="1 2">PA08 1199</strain>
    </source>
</reference>
<protein>
    <submittedName>
        <fullName evidence="1">Uncharacterized protein</fullName>
    </submittedName>
</protein>
<dbReference type="EMBL" id="JPQZ01000004">
    <property type="protein sequence ID" value="KKO76345.1"/>
    <property type="molecule type" value="Genomic_DNA"/>
</dbReference>
<proteinExistence type="predicted"/>
<keyword evidence="2" id="KW-1185">Reference proteome</keyword>
<dbReference type="VEuPathDB" id="MicrosporidiaDB:G9O61_00g006980"/>
<dbReference type="RefSeq" id="XP_024332087.1">
    <property type="nucleotide sequence ID" value="XM_024475567.1"/>
</dbReference>
<gene>
    <name evidence="1" type="ORF">AAJ76_400098705</name>
</gene>